<dbReference type="InterPro" id="IPR003200">
    <property type="entry name" value="Nict_dMeBzImd_PRibTrfase"/>
</dbReference>
<dbReference type="GO" id="GO:0008939">
    <property type="term" value="F:nicotinate-nucleotide-dimethylbenzimidazole phosphoribosyltransferase activity"/>
    <property type="evidence" value="ECO:0007669"/>
    <property type="project" value="InterPro"/>
</dbReference>
<evidence type="ECO:0000313" key="3">
    <source>
        <dbReference type="Proteomes" id="UP000249782"/>
    </source>
</evidence>
<dbReference type="InterPro" id="IPR036087">
    <property type="entry name" value="Nict_dMeBzImd_PRibTrfase_sf"/>
</dbReference>
<dbReference type="HAMAP" id="MF_01086">
    <property type="entry name" value="UPF0284"/>
    <property type="match status" value="1"/>
</dbReference>
<dbReference type="Proteomes" id="UP000249782">
    <property type="component" value="Unassembled WGS sequence"/>
</dbReference>
<dbReference type="PANTHER" id="PTHR38811">
    <property type="match status" value="1"/>
</dbReference>
<sequence>MFEELKVYGSEDFLHELEDKKPLFLCVLATTATSQIPGITGAGAAPDLTEYTPAADVELIVHEAPLCLPEIPKTVVEGGSTPTPAVITKACIELADIPFLVADAGARIKPNLPYILINEKPGDDIRTGKAVDNPRKIFENGKILGEMLSGMAEHLIIGESTPAGTTTALGVLTALGYDANFKVSASLPENPHNLKRDVVKEGLKNAGIKWGEKVKDPFKAVEAVGDPMIPAIAGICMGTDIPITLAGGTQMTAICAFIKAIEEDFDFSRTPIATTIFVAEDETSDINQIARQIGDITIYAVDPGFERATHKGLHGYLTGSVKEGVGAGGMLLEALLKGVSMDTIRDRIDELCHKLF</sequence>
<accession>A0A328PCH7</accession>
<name>A0A328PCH7_9EURY</name>
<dbReference type="NCBIfam" id="NF003372">
    <property type="entry name" value="PRK04447.1-5"/>
    <property type="match status" value="1"/>
</dbReference>
<dbReference type="RefSeq" id="WP_112094079.1">
    <property type="nucleotide sequence ID" value="NZ_QLOE01000006.1"/>
</dbReference>
<dbReference type="SUPFAM" id="SSF52733">
    <property type="entry name" value="Nicotinate mononucleotide:5,6-dimethylbenzimidazole phosphoribosyltransferase (CobT)"/>
    <property type="match status" value="1"/>
</dbReference>
<dbReference type="CDD" id="cd02439">
    <property type="entry name" value="DMB-PRT_CobT"/>
    <property type="match status" value="1"/>
</dbReference>
<evidence type="ECO:0000313" key="2">
    <source>
        <dbReference type="EMBL" id="RAO78891.1"/>
    </source>
</evidence>
<dbReference type="AlphaFoldDB" id="A0A328PCH7"/>
<gene>
    <name evidence="2" type="ORF">DPC56_05535</name>
</gene>
<comment type="similarity">
    <text evidence="1">Belongs to the UPF0284 family.</text>
</comment>
<dbReference type="InterPro" id="IPR002805">
    <property type="entry name" value="Nict_dMeBzImd_PRibTrfase_arc"/>
</dbReference>
<dbReference type="EMBL" id="QLOE01000006">
    <property type="protein sequence ID" value="RAO78891.1"/>
    <property type="molecule type" value="Genomic_DNA"/>
</dbReference>
<evidence type="ECO:0000256" key="1">
    <source>
        <dbReference type="HAMAP-Rule" id="MF_01086"/>
    </source>
</evidence>
<dbReference type="Gene3D" id="3.40.50.10210">
    <property type="match status" value="1"/>
</dbReference>
<dbReference type="PANTHER" id="PTHR38811:SF1">
    <property type="entry name" value="UPF0284 PROTEIN SLL1500"/>
    <property type="match status" value="1"/>
</dbReference>
<organism evidence="2 3">
    <name type="scientific">Methanothermobacter tenebrarum</name>
    <dbReference type="NCBI Taxonomy" id="680118"/>
    <lineage>
        <taxon>Archaea</taxon>
        <taxon>Methanobacteriati</taxon>
        <taxon>Methanobacteriota</taxon>
        <taxon>Methanomada group</taxon>
        <taxon>Methanobacteria</taxon>
        <taxon>Methanobacteriales</taxon>
        <taxon>Methanobacteriaceae</taxon>
        <taxon>Methanothermobacter</taxon>
    </lineage>
</organism>
<protein>
    <recommendedName>
        <fullName evidence="1">UPF0284 protein DPC56_05535</fullName>
    </recommendedName>
</protein>
<dbReference type="NCBIfam" id="TIGR00303">
    <property type="entry name" value="nicotinate mononucleotide-dependent phosphoribosyltransferase CobT"/>
    <property type="match status" value="1"/>
</dbReference>
<comment type="caution">
    <text evidence="2">The sequence shown here is derived from an EMBL/GenBank/DDBJ whole genome shotgun (WGS) entry which is preliminary data.</text>
</comment>
<keyword evidence="3" id="KW-1185">Reference proteome</keyword>
<reference evidence="2 3" key="1">
    <citation type="submission" date="2018-06" db="EMBL/GenBank/DDBJ databases">
        <title>Draft genome sequence of hyperthermophilic methanogen Methanothermobacter tenebrarum sp. MCM-B 1447.</title>
        <authorList>
            <person name="Pore S.D."/>
            <person name="Dagar S."/>
            <person name="Dhakephalkar P.K."/>
        </authorList>
    </citation>
    <scope>NUCLEOTIDE SEQUENCE [LARGE SCALE GENOMIC DNA]</scope>
    <source>
        <strain evidence="2 3">MCM B 1447</strain>
    </source>
</reference>
<proteinExistence type="inferred from homology"/>
<dbReference type="OrthoDB" id="9136at2157"/>